<evidence type="ECO:0000313" key="6">
    <source>
        <dbReference type="Proteomes" id="UP000188937"/>
    </source>
</evidence>
<dbReference type="Gene3D" id="1.10.10.60">
    <property type="entry name" value="Homeodomain-like"/>
    <property type="match status" value="1"/>
</dbReference>
<dbReference type="RefSeq" id="WP_077812206.1">
    <property type="nucleotide sequence ID" value="NZ_CP014692.1"/>
</dbReference>
<organism evidence="5 6">
    <name type="scientific">Acetobacter aceti</name>
    <dbReference type="NCBI Taxonomy" id="435"/>
    <lineage>
        <taxon>Bacteria</taxon>
        <taxon>Pseudomonadati</taxon>
        <taxon>Pseudomonadota</taxon>
        <taxon>Alphaproteobacteria</taxon>
        <taxon>Acetobacterales</taxon>
        <taxon>Acetobacteraceae</taxon>
        <taxon>Acetobacter</taxon>
        <taxon>Acetobacter subgen. Acetobacter</taxon>
    </lineage>
</organism>
<dbReference type="PROSITE" id="PS01124">
    <property type="entry name" value="HTH_ARAC_FAMILY_2"/>
    <property type="match status" value="1"/>
</dbReference>
<dbReference type="InterPro" id="IPR052158">
    <property type="entry name" value="INH-QAR"/>
</dbReference>
<dbReference type="Gene3D" id="3.40.50.880">
    <property type="match status" value="1"/>
</dbReference>
<keyword evidence="1" id="KW-0805">Transcription regulation</keyword>
<dbReference type="STRING" id="435.A0U92_04570"/>
<protein>
    <submittedName>
        <fullName evidence="5">AraC family transcriptional regulator</fullName>
    </submittedName>
</protein>
<dbReference type="OrthoDB" id="110167at2"/>
<dbReference type="InterPro" id="IPR029062">
    <property type="entry name" value="Class_I_gatase-like"/>
</dbReference>
<evidence type="ECO:0000256" key="3">
    <source>
        <dbReference type="ARBA" id="ARBA00023163"/>
    </source>
</evidence>
<proteinExistence type="predicted"/>
<dbReference type="PRINTS" id="PR00032">
    <property type="entry name" value="HTHARAC"/>
</dbReference>
<dbReference type="eggNOG" id="COG4977">
    <property type="taxonomic scope" value="Bacteria"/>
</dbReference>
<evidence type="ECO:0000259" key="4">
    <source>
        <dbReference type="PROSITE" id="PS01124"/>
    </source>
</evidence>
<dbReference type="SUPFAM" id="SSF46689">
    <property type="entry name" value="Homeodomain-like"/>
    <property type="match status" value="2"/>
</dbReference>
<dbReference type="GO" id="GO:0003700">
    <property type="term" value="F:DNA-binding transcription factor activity"/>
    <property type="evidence" value="ECO:0007669"/>
    <property type="project" value="InterPro"/>
</dbReference>
<dbReference type="Pfam" id="PF01965">
    <property type="entry name" value="DJ-1_PfpI"/>
    <property type="match status" value="1"/>
</dbReference>
<dbReference type="InterPro" id="IPR018062">
    <property type="entry name" value="HTH_AraC-typ_CS"/>
</dbReference>
<dbReference type="GO" id="GO:0043565">
    <property type="term" value="F:sequence-specific DNA binding"/>
    <property type="evidence" value="ECO:0007669"/>
    <property type="project" value="InterPro"/>
</dbReference>
<dbReference type="SUPFAM" id="SSF52317">
    <property type="entry name" value="Class I glutamine amidotransferase-like"/>
    <property type="match status" value="1"/>
</dbReference>
<keyword evidence="2" id="KW-0238">DNA-binding</keyword>
<dbReference type="InterPro" id="IPR009057">
    <property type="entry name" value="Homeodomain-like_sf"/>
</dbReference>
<keyword evidence="3" id="KW-0804">Transcription</keyword>
<gene>
    <name evidence="5" type="ORF">A0U92_04570</name>
</gene>
<dbReference type="Pfam" id="PF12833">
    <property type="entry name" value="HTH_18"/>
    <property type="match status" value="1"/>
</dbReference>
<dbReference type="CDD" id="cd03136">
    <property type="entry name" value="GATase1_AraC_ArgR_like"/>
    <property type="match status" value="1"/>
</dbReference>
<feature type="domain" description="HTH araC/xylS-type" evidence="4">
    <location>
        <begin position="235"/>
        <end position="333"/>
    </location>
</feature>
<dbReference type="EMBL" id="CP014692">
    <property type="protein sequence ID" value="AQS84164.1"/>
    <property type="molecule type" value="Genomic_DNA"/>
</dbReference>
<keyword evidence="6" id="KW-1185">Reference proteome</keyword>
<dbReference type="InterPro" id="IPR002818">
    <property type="entry name" value="DJ-1/PfpI"/>
</dbReference>
<dbReference type="Proteomes" id="UP000188937">
    <property type="component" value="Chromosome"/>
</dbReference>
<sequence>MLQRKQSLPTETPSLRVGIILAENFTLSAFSLLIDHLRLAADKEDKSRPILCSWQIMNSRPESIRASCGISVSRTSDLINPSEFDYIAVVGGLLHGRRQVDEVAMRYLQKAASLGIPLIGICTGAFVLARAGVMNGRTCCVSWYHRQDFLEEFPDHHVTSEQMYLVDGDRITCSGGGGTAELALHLIEKHLSRPLARKASHILLLDRPRRGDTPSLQPHPPISDDIEHVVDQRVRRAMMEMEQNMIDPLPISFVAKRLGISSRQLERLFQSVLGIRPAVFYRMIRLRYARSLLSQGEMSITQVAIETGFSDCAHFSRQFKTMFGHSPSSVKGRGEQFPLSLSPLLTDLRSRERAGVRLFESG</sequence>
<dbReference type="PANTHER" id="PTHR43130">
    <property type="entry name" value="ARAC-FAMILY TRANSCRIPTIONAL REGULATOR"/>
    <property type="match status" value="1"/>
</dbReference>
<evidence type="ECO:0000256" key="1">
    <source>
        <dbReference type="ARBA" id="ARBA00023015"/>
    </source>
</evidence>
<accession>A0A1U9KEC4</accession>
<evidence type="ECO:0000256" key="2">
    <source>
        <dbReference type="ARBA" id="ARBA00023125"/>
    </source>
</evidence>
<dbReference type="PROSITE" id="PS00041">
    <property type="entry name" value="HTH_ARAC_FAMILY_1"/>
    <property type="match status" value="1"/>
</dbReference>
<name>A0A1U9KEC4_ACEAC</name>
<dbReference type="AlphaFoldDB" id="A0A1U9KEC4"/>
<dbReference type="PANTHER" id="PTHR43130:SF3">
    <property type="entry name" value="HTH-TYPE TRANSCRIPTIONAL REGULATOR RV1931C"/>
    <property type="match status" value="1"/>
</dbReference>
<dbReference type="KEGG" id="aace:A0U92_04570"/>
<reference evidence="5 6" key="1">
    <citation type="submission" date="2016-03" db="EMBL/GenBank/DDBJ databases">
        <title>Acetic acid bacteria sequencing.</title>
        <authorList>
            <person name="Brandt J."/>
            <person name="Jakob F."/>
            <person name="Vogel R.F."/>
        </authorList>
    </citation>
    <scope>NUCLEOTIDE SEQUENCE [LARGE SCALE GENOMIC DNA]</scope>
    <source>
        <strain evidence="5 6">TMW2.1153</strain>
    </source>
</reference>
<evidence type="ECO:0000313" key="5">
    <source>
        <dbReference type="EMBL" id="AQS84164.1"/>
    </source>
</evidence>
<dbReference type="InterPro" id="IPR018060">
    <property type="entry name" value="HTH_AraC"/>
</dbReference>
<dbReference type="SMART" id="SM00342">
    <property type="entry name" value="HTH_ARAC"/>
    <property type="match status" value="1"/>
</dbReference>
<dbReference type="InterPro" id="IPR020449">
    <property type="entry name" value="Tscrpt_reg_AraC-type_HTH"/>
</dbReference>